<name>A0A2S0MCY5_9BURK</name>
<gene>
    <name evidence="2" type="ORF">C6570_05060</name>
</gene>
<keyword evidence="1" id="KW-0472">Membrane</keyword>
<keyword evidence="3" id="KW-1185">Reference proteome</keyword>
<reference evidence="2 3" key="1">
    <citation type="submission" date="2018-03" db="EMBL/GenBank/DDBJ databases">
        <title>Genome sequencing of Ottowia sp.</title>
        <authorList>
            <person name="Kim S.-J."/>
            <person name="Heo J."/>
            <person name="Kwon S.-W."/>
        </authorList>
    </citation>
    <scope>NUCLEOTIDE SEQUENCE [LARGE SCALE GENOMIC DNA]</scope>
    <source>
        <strain evidence="2 3">KADR8-3</strain>
    </source>
</reference>
<evidence type="ECO:0000313" key="3">
    <source>
        <dbReference type="Proteomes" id="UP000239709"/>
    </source>
</evidence>
<proteinExistence type="predicted"/>
<feature type="transmembrane region" description="Helical" evidence="1">
    <location>
        <begin position="45"/>
        <end position="68"/>
    </location>
</feature>
<keyword evidence="1" id="KW-0812">Transmembrane</keyword>
<dbReference type="Proteomes" id="UP000239709">
    <property type="component" value="Chromosome"/>
</dbReference>
<keyword evidence="1" id="KW-1133">Transmembrane helix</keyword>
<evidence type="ECO:0000313" key="2">
    <source>
        <dbReference type="EMBL" id="AVO33697.1"/>
    </source>
</evidence>
<organism evidence="2 3">
    <name type="scientific">Ottowia oryzae</name>
    <dbReference type="NCBI Taxonomy" id="2109914"/>
    <lineage>
        <taxon>Bacteria</taxon>
        <taxon>Pseudomonadati</taxon>
        <taxon>Pseudomonadota</taxon>
        <taxon>Betaproteobacteria</taxon>
        <taxon>Burkholderiales</taxon>
        <taxon>Comamonadaceae</taxon>
        <taxon>Ottowia</taxon>
    </lineage>
</organism>
<dbReference type="EMBL" id="CP027666">
    <property type="protein sequence ID" value="AVO33697.1"/>
    <property type="molecule type" value="Genomic_DNA"/>
</dbReference>
<protein>
    <submittedName>
        <fullName evidence="2">Uncharacterized protein</fullName>
    </submittedName>
</protein>
<dbReference type="RefSeq" id="WP_106702254.1">
    <property type="nucleotide sequence ID" value="NZ_CP027666.1"/>
</dbReference>
<dbReference type="AlphaFoldDB" id="A0A2S0MCY5"/>
<evidence type="ECO:0000256" key="1">
    <source>
        <dbReference type="SAM" id="Phobius"/>
    </source>
</evidence>
<accession>A0A2S0MCY5</accession>
<sequence length="85" mass="9039">MSSFLIAALGAAVALLLTLIDPSMRNVRAIKVGAVAALAASAAAMLWPSYAVALFVAAFTLALFWLFAQALFWPFRLLGQLLRGE</sequence>
<dbReference type="KEGG" id="otk:C6570_05060"/>